<protein>
    <submittedName>
        <fullName evidence="2">Uncharacterized protein</fullName>
    </submittedName>
</protein>
<dbReference type="OrthoDB" id="7613235at2759"/>
<dbReference type="InParanoid" id="A0A482X859"/>
<accession>A0A482X859</accession>
<evidence type="ECO:0000313" key="2">
    <source>
        <dbReference type="EMBL" id="RZF42125.1"/>
    </source>
</evidence>
<proteinExistence type="predicted"/>
<feature type="region of interest" description="Disordered" evidence="1">
    <location>
        <begin position="33"/>
        <end position="109"/>
    </location>
</feature>
<comment type="caution">
    <text evidence="2">The sequence shown here is derived from an EMBL/GenBank/DDBJ whole genome shotgun (WGS) entry which is preliminary data.</text>
</comment>
<evidence type="ECO:0000313" key="3">
    <source>
        <dbReference type="Proteomes" id="UP000291343"/>
    </source>
</evidence>
<feature type="compositionally biased region" description="Polar residues" evidence="1">
    <location>
        <begin position="98"/>
        <end position="109"/>
    </location>
</feature>
<dbReference type="Proteomes" id="UP000291343">
    <property type="component" value="Unassembled WGS sequence"/>
</dbReference>
<feature type="compositionally biased region" description="Basic and acidic residues" evidence="1">
    <location>
        <begin position="39"/>
        <end position="97"/>
    </location>
</feature>
<keyword evidence="3" id="KW-1185">Reference proteome</keyword>
<reference evidence="2 3" key="1">
    <citation type="journal article" date="2017" name="Gigascience">
        <title>Genome sequence of the small brown planthopper, Laodelphax striatellus.</title>
        <authorList>
            <person name="Zhu J."/>
            <person name="Jiang F."/>
            <person name="Wang X."/>
            <person name="Yang P."/>
            <person name="Bao Y."/>
            <person name="Zhao W."/>
            <person name="Wang W."/>
            <person name="Lu H."/>
            <person name="Wang Q."/>
            <person name="Cui N."/>
            <person name="Li J."/>
            <person name="Chen X."/>
            <person name="Luo L."/>
            <person name="Yu J."/>
            <person name="Kang L."/>
            <person name="Cui F."/>
        </authorList>
    </citation>
    <scope>NUCLEOTIDE SEQUENCE [LARGE SCALE GENOMIC DNA]</scope>
    <source>
        <strain evidence="2">Lst14</strain>
    </source>
</reference>
<dbReference type="EMBL" id="QKKF02015641">
    <property type="protein sequence ID" value="RZF42125.1"/>
    <property type="molecule type" value="Genomic_DNA"/>
</dbReference>
<gene>
    <name evidence="2" type="ORF">LSTR_LSTR006718</name>
</gene>
<evidence type="ECO:0000256" key="1">
    <source>
        <dbReference type="SAM" id="MobiDB-lite"/>
    </source>
</evidence>
<dbReference type="AlphaFoldDB" id="A0A482X859"/>
<name>A0A482X859_LAOST</name>
<organism evidence="2 3">
    <name type="scientific">Laodelphax striatellus</name>
    <name type="common">Small brown planthopper</name>
    <name type="synonym">Delphax striatella</name>
    <dbReference type="NCBI Taxonomy" id="195883"/>
    <lineage>
        <taxon>Eukaryota</taxon>
        <taxon>Metazoa</taxon>
        <taxon>Ecdysozoa</taxon>
        <taxon>Arthropoda</taxon>
        <taxon>Hexapoda</taxon>
        <taxon>Insecta</taxon>
        <taxon>Pterygota</taxon>
        <taxon>Neoptera</taxon>
        <taxon>Paraneoptera</taxon>
        <taxon>Hemiptera</taxon>
        <taxon>Auchenorrhyncha</taxon>
        <taxon>Fulgoroidea</taxon>
        <taxon>Delphacidae</taxon>
        <taxon>Criomorphinae</taxon>
        <taxon>Laodelphax</taxon>
    </lineage>
</organism>
<sequence length="109" mass="13042">MIEKNFRLAISVGYFIKYQLTMVGSAPTMVVTGNQGSITEREPEKRLLQEREPEKRLLQEREPEKRLLQEREPEKRLLQEREPEKRLLQEREPEKRLLQTQVTPGTERK</sequence>